<evidence type="ECO:0000313" key="2">
    <source>
        <dbReference type="EMBL" id="RMZ96833.1"/>
    </source>
</evidence>
<sequence>MNKIAKEERNRGRLLEDRQRVEEELRNAGQDLESAIKLNASTVADYEKEMRRLENKEDNLKKQINDLRKQIGEERTQLNNLINRISSEAEDFALNKIQSEQKKIYWLRPILNLK</sequence>
<accession>A0A3M7PCV5</accession>
<reference evidence="2 3" key="1">
    <citation type="journal article" date="2018" name="Sci. Rep.">
        <title>Genomic signatures of local adaptation to the degree of environmental predictability in rotifers.</title>
        <authorList>
            <person name="Franch-Gras L."/>
            <person name="Hahn C."/>
            <person name="Garcia-Roger E.M."/>
            <person name="Carmona M.J."/>
            <person name="Serra M."/>
            <person name="Gomez A."/>
        </authorList>
    </citation>
    <scope>NUCLEOTIDE SEQUENCE [LARGE SCALE GENOMIC DNA]</scope>
    <source>
        <strain evidence="2">HYR1</strain>
    </source>
</reference>
<keyword evidence="3" id="KW-1185">Reference proteome</keyword>
<name>A0A3M7PCV5_BRAPC</name>
<dbReference type="EMBL" id="REGN01011857">
    <property type="protein sequence ID" value="RMZ96833.1"/>
    <property type="molecule type" value="Genomic_DNA"/>
</dbReference>
<protein>
    <submittedName>
        <fullName evidence="2">Uncharacterized protein</fullName>
    </submittedName>
</protein>
<dbReference type="Proteomes" id="UP000276133">
    <property type="component" value="Unassembled WGS sequence"/>
</dbReference>
<feature type="coiled-coil region" evidence="1">
    <location>
        <begin position="4"/>
        <end position="84"/>
    </location>
</feature>
<organism evidence="2 3">
    <name type="scientific">Brachionus plicatilis</name>
    <name type="common">Marine rotifer</name>
    <name type="synonym">Brachionus muelleri</name>
    <dbReference type="NCBI Taxonomy" id="10195"/>
    <lineage>
        <taxon>Eukaryota</taxon>
        <taxon>Metazoa</taxon>
        <taxon>Spiralia</taxon>
        <taxon>Gnathifera</taxon>
        <taxon>Rotifera</taxon>
        <taxon>Eurotatoria</taxon>
        <taxon>Monogononta</taxon>
        <taxon>Pseudotrocha</taxon>
        <taxon>Ploima</taxon>
        <taxon>Brachionidae</taxon>
        <taxon>Brachionus</taxon>
    </lineage>
</organism>
<dbReference type="AlphaFoldDB" id="A0A3M7PCV5"/>
<gene>
    <name evidence="2" type="ORF">BpHYR1_027284</name>
</gene>
<keyword evidence="1" id="KW-0175">Coiled coil</keyword>
<dbReference type="OrthoDB" id="10010556at2759"/>
<evidence type="ECO:0000313" key="3">
    <source>
        <dbReference type="Proteomes" id="UP000276133"/>
    </source>
</evidence>
<comment type="caution">
    <text evidence="2">The sequence shown here is derived from an EMBL/GenBank/DDBJ whole genome shotgun (WGS) entry which is preliminary data.</text>
</comment>
<proteinExistence type="predicted"/>
<evidence type="ECO:0000256" key="1">
    <source>
        <dbReference type="SAM" id="Coils"/>
    </source>
</evidence>